<organism evidence="2 3">
    <name type="scientific">Ilex paraguariensis</name>
    <name type="common">yerba mate</name>
    <dbReference type="NCBI Taxonomy" id="185542"/>
    <lineage>
        <taxon>Eukaryota</taxon>
        <taxon>Viridiplantae</taxon>
        <taxon>Streptophyta</taxon>
        <taxon>Embryophyta</taxon>
        <taxon>Tracheophyta</taxon>
        <taxon>Spermatophyta</taxon>
        <taxon>Magnoliopsida</taxon>
        <taxon>eudicotyledons</taxon>
        <taxon>Gunneridae</taxon>
        <taxon>Pentapetalae</taxon>
        <taxon>asterids</taxon>
        <taxon>campanulids</taxon>
        <taxon>Aquifoliales</taxon>
        <taxon>Aquifoliaceae</taxon>
        <taxon>Ilex</taxon>
    </lineage>
</organism>
<reference evidence="2 3" key="1">
    <citation type="submission" date="2024-02" db="EMBL/GenBank/DDBJ databases">
        <authorList>
            <person name="Vignale AGUSTIN F."/>
            <person name="Sosa J E."/>
            <person name="Modenutti C."/>
        </authorList>
    </citation>
    <scope>NUCLEOTIDE SEQUENCE [LARGE SCALE GENOMIC DNA]</scope>
</reference>
<protein>
    <submittedName>
        <fullName evidence="2">Uncharacterized protein</fullName>
    </submittedName>
</protein>
<accession>A0ABC8SQD6</accession>
<feature type="region of interest" description="Disordered" evidence="1">
    <location>
        <begin position="53"/>
        <end position="80"/>
    </location>
</feature>
<proteinExistence type="predicted"/>
<feature type="compositionally biased region" description="Polar residues" evidence="1">
    <location>
        <begin position="66"/>
        <end position="77"/>
    </location>
</feature>
<gene>
    <name evidence="2" type="ORF">ILEXP_LOCUS25404</name>
</gene>
<evidence type="ECO:0000256" key="1">
    <source>
        <dbReference type="SAM" id="MobiDB-lite"/>
    </source>
</evidence>
<keyword evidence="3" id="KW-1185">Reference proteome</keyword>
<feature type="compositionally biased region" description="Polar residues" evidence="1">
    <location>
        <begin position="26"/>
        <end position="41"/>
    </location>
</feature>
<feature type="region of interest" description="Disordered" evidence="1">
    <location>
        <begin position="97"/>
        <end position="126"/>
    </location>
</feature>
<evidence type="ECO:0000313" key="2">
    <source>
        <dbReference type="EMBL" id="CAK9156852.1"/>
    </source>
</evidence>
<name>A0ABC8SQD6_9AQUA</name>
<dbReference type="AlphaFoldDB" id="A0ABC8SQD6"/>
<dbReference type="Proteomes" id="UP001642360">
    <property type="component" value="Unassembled WGS sequence"/>
</dbReference>
<feature type="region of interest" description="Disordered" evidence="1">
    <location>
        <begin position="1"/>
        <end position="41"/>
    </location>
</feature>
<feature type="compositionally biased region" description="Low complexity" evidence="1">
    <location>
        <begin position="110"/>
        <end position="119"/>
    </location>
</feature>
<comment type="caution">
    <text evidence="2">The sequence shown here is derived from an EMBL/GenBank/DDBJ whole genome shotgun (WGS) entry which is preliminary data.</text>
</comment>
<dbReference type="EMBL" id="CAUOFW020002914">
    <property type="protein sequence ID" value="CAK9156852.1"/>
    <property type="molecule type" value="Genomic_DNA"/>
</dbReference>
<sequence length="148" mass="16207">MGSNLCCLRHSGSDQKSKGSSSGDQNGTPASQKQLNPQENLTLEQCLMASPGLKRVYPSSPDVQPGFSTPRISFSSDRTGKIDEHTEFFTPRISFSGERVRKNNEDEDSSSSINGGSPIRKSKKKVSFKLPEVADIIIFYSPGESFEE</sequence>
<evidence type="ECO:0000313" key="3">
    <source>
        <dbReference type="Proteomes" id="UP001642360"/>
    </source>
</evidence>